<accession>A0A2R6S6B0</accession>
<dbReference type="Pfam" id="PF00320">
    <property type="entry name" value="GATA"/>
    <property type="match status" value="1"/>
</dbReference>
<dbReference type="InterPro" id="IPR001849">
    <property type="entry name" value="PH_domain"/>
</dbReference>
<feature type="compositionally biased region" description="Polar residues" evidence="9">
    <location>
        <begin position="38"/>
        <end position="54"/>
    </location>
</feature>
<dbReference type="InterPro" id="IPR013088">
    <property type="entry name" value="Znf_NHR/GATA"/>
</dbReference>
<dbReference type="SMART" id="SM00401">
    <property type="entry name" value="ZnF_GATA"/>
    <property type="match status" value="1"/>
</dbReference>
<evidence type="ECO:0000259" key="10">
    <source>
        <dbReference type="PROSITE" id="PS50114"/>
    </source>
</evidence>
<feature type="compositionally biased region" description="Basic and acidic residues" evidence="9">
    <location>
        <begin position="461"/>
        <end position="472"/>
    </location>
</feature>
<dbReference type="SMART" id="SM00222">
    <property type="entry name" value="Sec7"/>
    <property type="match status" value="1"/>
</dbReference>
<dbReference type="InterPro" id="IPR035999">
    <property type="entry name" value="Sec7_dom_sf"/>
</dbReference>
<dbReference type="PRINTS" id="PR00619">
    <property type="entry name" value="GATAZNFINGER"/>
</dbReference>
<dbReference type="InterPro" id="IPR041681">
    <property type="entry name" value="PH_9"/>
</dbReference>
<evidence type="ECO:0000313" key="12">
    <source>
        <dbReference type="EMBL" id="PSS37827.1"/>
    </source>
</evidence>
<feature type="region of interest" description="Disordered" evidence="9">
    <location>
        <begin position="2459"/>
        <end position="2521"/>
    </location>
</feature>
<feature type="compositionally biased region" description="Basic and acidic residues" evidence="9">
    <location>
        <begin position="1156"/>
        <end position="1166"/>
    </location>
</feature>
<feature type="region of interest" description="Disordered" evidence="9">
    <location>
        <begin position="1033"/>
        <end position="1483"/>
    </location>
</feature>
<dbReference type="PROSITE" id="PS50114">
    <property type="entry name" value="GATA_ZN_FINGER_2"/>
    <property type="match status" value="1"/>
</dbReference>
<feature type="compositionally biased region" description="Low complexity" evidence="9">
    <location>
        <begin position="334"/>
        <end position="364"/>
    </location>
</feature>
<keyword evidence="5" id="KW-0805">Transcription regulation</keyword>
<dbReference type="InterPro" id="IPR039355">
    <property type="entry name" value="Transcription_factor_GATA"/>
</dbReference>
<reference evidence="12 13" key="1">
    <citation type="submission" date="2018-02" db="EMBL/GenBank/DDBJ databases">
        <title>Genome sequence of the basidiomycete white-rot fungus Phlebia centrifuga.</title>
        <authorList>
            <person name="Granchi Z."/>
            <person name="Peng M."/>
            <person name="de Vries R.P."/>
            <person name="Hilden K."/>
            <person name="Makela M.R."/>
            <person name="Grigoriev I."/>
            <person name="Riley R."/>
        </authorList>
    </citation>
    <scope>NUCLEOTIDE SEQUENCE [LARGE SCALE GENOMIC DNA]</scope>
    <source>
        <strain evidence="12 13">FBCC195</strain>
    </source>
</reference>
<dbReference type="Pfam" id="PF08550">
    <property type="entry name" value="GATA_AreA"/>
    <property type="match status" value="1"/>
</dbReference>
<keyword evidence="3 8" id="KW-0863">Zinc-finger</keyword>
<comment type="subcellular location">
    <subcellularLocation>
        <location evidence="1">Nucleus</location>
    </subcellularLocation>
</comment>
<dbReference type="PROSITE" id="PS00344">
    <property type="entry name" value="GATA_ZN_FINGER_1"/>
    <property type="match status" value="1"/>
</dbReference>
<dbReference type="Gene3D" id="3.30.50.10">
    <property type="entry name" value="Erythroid Transcription Factor GATA-1, subunit A"/>
    <property type="match status" value="1"/>
</dbReference>
<dbReference type="GO" id="GO:0005634">
    <property type="term" value="C:nucleus"/>
    <property type="evidence" value="ECO:0007669"/>
    <property type="project" value="UniProtKB-SubCell"/>
</dbReference>
<dbReference type="Gene3D" id="2.30.29.30">
    <property type="entry name" value="Pleckstrin-homology domain (PH domain)/Phosphotyrosine-binding domain (PTB)"/>
    <property type="match status" value="1"/>
</dbReference>
<gene>
    <name evidence="12" type="ORF">PHLCEN_2v295</name>
</gene>
<keyword evidence="6" id="KW-0804">Transcription</keyword>
<keyword evidence="4" id="KW-0862">Zinc</keyword>
<dbReference type="OrthoDB" id="2157641at2759"/>
<dbReference type="Pfam" id="PF15410">
    <property type="entry name" value="PH_9"/>
    <property type="match status" value="1"/>
</dbReference>
<feature type="compositionally biased region" description="Polar residues" evidence="9">
    <location>
        <begin position="2074"/>
        <end position="2085"/>
    </location>
</feature>
<feature type="compositionally biased region" description="Polar residues" evidence="9">
    <location>
        <begin position="1496"/>
        <end position="1519"/>
    </location>
</feature>
<evidence type="ECO:0000256" key="2">
    <source>
        <dbReference type="ARBA" id="ARBA00022723"/>
    </source>
</evidence>
<feature type="domain" description="SEC7" evidence="11">
    <location>
        <begin position="1724"/>
        <end position="1895"/>
    </location>
</feature>
<dbReference type="FunFam" id="3.30.50.10:FF:000007">
    <property type="entry name" value="Nitrogen regulatory AreA, N-terminal"/>
    <property type="match status" value="1"/>
</dbReference>
<keyword evidence="2" id="KW-0479">Metal-binding</keyword>
<dbReference type="InterPro" id="IPR000679">
    <property type="entry name" value="Znf_GATA"/>
</dbReference>
<dbReference type="CDD" id="cd00202">
    <property type="entry name" value="ZnF_GATA"/>
    <property type="match status" value="1"/>
</dbReference>
<feature type="compositionally biased region" description="Polar residues" evidence="9">
    <location>
        <begin position="1625"/>
        <end position="1644"/>
    </location>
</feature>
<dbReference type="GO" id="GO:0008270">
    <property type="term" value="F:zinc ion binding"/>
    <property type="evidence" value="ECO:0007669"/>
    <property type="project" value="UniProtKB-KW"/>
</dbReference>
<feature type="compositionally biased region" description="Polar residues" evidence="9">
    <location>
        <begin position="947"/>
        <end position="956"/>
    </location>
</feature>
<feature type="compositionally biased region" description="Polar residues" evidence="9">
    <location>
        <begin position="62"/>
        <end position="86"/>
    </location>
</feature>
<feature type="region of interest" description="Disordered" evidence="9">
    <location>
        <begin position="881"/>
        <end position="986"/>
    </location>
</feature>
<feature type="compositionally biased region" description="Polar residues" evidence="9">
    <location>
        <begin position="1038"/>
        <end position="1049"/>
    </location>
</feature>
<feature type="compositionally biased region" description="Low complexity" evidence="9">
    <location>
        <begin position="1329"/>
        <end position="1348"/>
    </location>
</feature>
<dbReference type="SUPFAM" id="SSF48425">
    <property type="entry name" value="Sec7 domain"/>
    <property type="match status" value="1"/>
</dbReference>
<keyword evidence="7" id="KW-0539">Nucleus</keyword>
<feature type="compositionally biased region" description="Polar residues" evidence="9">
    <location>
        <begin position="892"/>
        <end position="925"/>
    </location>
</feature>
<protein>
    <submittedName>
        <fullName evidence="12">Uncharacterized protein</fullName>
    </submittedName>
</protein>
<feature type="compositionally biased region" description="Low complexity" evidence="9">
    <location>
        <begin position="16"/>
        <end position="30"/>
    </location>
</feature>
<feature type="region of interest" description="Disordered" evidence="9">
    <location>
        <begin position="1937"/>
        <end position="1962"/>
    </location>
</feature>
<feature type="region of interest" description="Disordered" evidence="9">
    <location>
        <begin position="1495"/>
        <end position="1645"/>
    </location>
</feature>
<evidence type="ECO:0000259" key="11">
    <source>
        <dbReference type="PROSITE" id="PS50190"/>
    </source>
</evidence>
<dbReference type="PANTHER" id="PTHR10071:SF281">
    <property type="entry name" value="BOX A-BINDING FACTOR-RELATED"/>
    <property type="match status" value="1"/>
</dbReference>
<feature type="compositionally biased region" description="Polar residues" evidence="9">
    <location>
        <begin position="1264"/>
        <end position="1274"/>
    </location>
</feature>
<dbReference type="Proteomes" id="UP000186601">
    <property type="component" value="Unassembled WGS sequence"/>
</dbReference>
<dbReference type="CDD" id="cd00171">
    <property type="entry name" value="Sec7"/>
    <property type="match status" value="1"/>
</dbReference>
<evidence type="ECO:0000256" key="5">
    <source>
        <dbReference type="ARBA" id="ARBA00023015"/>
    </source>
</evidence>
<dbReference type="PANTHER" id="PTHR10071">
    <property type="entry name" value="TRANSCRIPTION FACTOR GATA FAMILY MEMBER"/>
    <property type="match status" value="1"/>
</dbReference>
<feature type="compositionally biased region" description="Low complexity" evidence="9">
    <location>
        <begin position="1949"/>
        <end position="1960"/>
    </location>
</feature>
<feature type="compositionally biased region" description="Low complexity" evidence="9">
    <location>
        <begin position="1383"/>
        <end position="1392"/>
    </location>
</feature>
<evidence type="ECO:0000256" key="6">
    <source>
        <dbReference type="ARBA" id="ARBA00023163"/>
    </source>
</evidence>
<dbReference type="GO" id="GO:0032012">
    <property type="term" value="P:regulation of ARF protein signal transduction"/>
    <property type="evidence" value="ECO:0007669"/>
    <property type="project" value="InterPro"/>
</dbReference>
<feature type="region of interest" description="Disordered" evidence="9">
    <location>
        <begin position="581"/>
        <end position="607"/>
    </location>
</feature>
<feature type="region of interest" description="Disordered" evidence="9">
    <location>
        <begin position="460"/>
        <end position="531"/>
    </location>
</feature>
<dbReference type="SMART" id="SM00233">
    <property type="entry name" value="PH"/>
    <property type="match status" value="1"/>
</dbReference>
<dbReference type="GO" id="GO:0005085">
    <property type="term" value="F:guanyl-nucleotide exchange factor activity"/>
    <property type="evidence" value="ECO:0007669"/>
    <property type="project" value="InterPro"/>
</dbReference>
<dbReference type="SUPFAM" id="SSF50729">
    <property type="entry name" value="PH domain-like"/>
    <property type="match status" value="1"/>
</dbReference>
<feature type="compositionally biased region" description="Polar residues" evidence="9">
    <location>
        <begin position="1539"/>
        <end position="1551"/>
    </location>
</feature>
<dbReference type="GO" id="GO:0000122">
    <property type="term" value="P:negative regulation of transcription by RNA polymerase II"/>
    <property type="evidence" value="ECO:0007669"/>
    <property type="project" value="TreeGrafter"/>
</dbReference>
<feature type="compositionally biased region" description="Low complexity" evidence="9">
    <location>
        <begin position="188"/>
        <end position="205"/>
    </location>
</feature>
<feature type="region of interest" description="Disordered" evidence="9">
    <location>
        <begin position="2074"/>
        <end position="2093"/>
    </location>
</feature>
<dbReference type="InterPro" id="IPR011993">
    <property type="entry name" value="PH-like_dom_sf"/>
</dbReference>
<evidence type="ECO:0000256" key="9">
    <source>
        <dbReference type="SAM" id="MobiDB-lite"/>
    </source>
</evidence>
<comment type="caution">
    <text evidence="12">The sequence shown here is derived from an EMBL/GenBank/DDBJ whole genome shotgun (WGS) entry which is preliminary data.</text>
</comment>
<dbReference type="GO" id="GO:0000981">
    <property type="term" value="F:DNA-binding transcription factor activity, RNA polymerase II-specific"/>
    <property type="evidence" value="ECO:0007669"/>
    <property type="project" value="TreeGrafter"/>
</dbReference>
<feature type="compositionally biased region" description="Low complexity" evidence="9">
    <location>
        <begin position="481"/>
        <end position="500"/>
    </location>
</feature>
<evidence type="ECO:0000256" key="3">
    <source>
        <dbReference type="ARBA" id="ARBA00022771"/>
    </source>
</evidence>
<dbReference type="PROSITE" id="PS50190">
    <property type="entry name" value="SEC7"/>
    <property type="match status" value="1"/>
</dbReference>
<dbReference type="InterPro" id="IPR000904">
    <property type="entry name" value="Sec7_dom"/>
</dbReference>
<feature type="domain" description="GATA-type" evidence="10">
    <location>
        <begin position="982"/>
        <end position="1035"/>
    </location>
</feature>
<dbReference type="GO" id="GO:0045944">
    <property type="term" value="P:positive regulation of transcription by RNA polymerase II"/>
    <property type="evidence" value="ECO:0007669"/>
    <property type="project" value="TreeGrafter"/>
</dbReference>
<feature type="region of interest" description="Disordered" evidence="9">
    <location>
        <begin position="1"/>
        <end position="121"/>
    </location>
</feature>
<feature type="region of interest" description="Disordered" evidence="9">
    <location>
        <begin position="298"/>
        <end position="420"/>
    </location>
</feature>
<dbReference type="Gene3D" id="1.10.1000.11">
    <property type="entry name" value="Arf Nucleotide-binding Site Opener,domain 2"/>
    <property type="match status" value="1"/>
</dbReference>
<feature type="compositionally biased region" description="Low complexity" evidence="9">
    <location>
        <begin position="388"/>
        <end position="402"/>
    </location>
</feature>
<feature type="compositionally biased region" description="Polar residues" evidence="9">
    <location>
        <begin position="102"/>
        <end position="121"/>
    </location>
</feature>
<feature type="compositionally biased region" description="Pro residues" evidence="9">
    <location>
        <begin position="1125"/>
        <end position="1134"/>
    </location>
</feature>
<feature type="compositionally biased region" description="Low complexity" evidence="9">
    <location>
        <begin position="1059"/>
        <end position="1085"/>
    </location>
</feature>
<feature type="region of interest" description="Disordered" evidence="9">
    <location>
        <begin position="144"/>
        <end position="264"/>
    </location>
</feature>
<name>A0A2R6S6B0_9APHY</name>
<evidence type="ECO:0000256" key="1">
    <source>
        <dbReference type="ARBA" id="ARBA00004123"/>
    </source>
</evidence>
<dbReference type="STRING" id="98765.A0A2R6S6B0"/>
<evidence type="ECO:0000256" key="4">
    <source>
        <dbReference type="ARBA" id="ARBA00022833"/>
    </source>
</evidence>
<dbReference type="EMBL" id="MLYV02000029">
    <property type="protein sequence ID" value="PSS37827.1"/>
    <property type="molecule type" value="Genomic_DNA"/>
</dbReference>
<evidence type="ECO:0000313" key="13">
    <source>
        <dbReference type="Proteomes" id="UP000186601"/>
    </source>
</evidence>
<keyword evidence="13" id="KW-1185">Reference proteome</keyword>
<evidence type="ECO:0000256" key="7">
    <source>
        <dbReference type="ARBA" id="ARBA00023242"/>
    </source>
</evidence>
<dbReference type="GO" id="GO:0000978">
    <property type="term" value="F:RNA polymerase II cis-regulatory region sequence-specific DNA binding"/>
    <property type="evidence" value="ECO:0007669"/>
    <property type="project" value="TreeGrafter"/>
</dbReference>
<sequence length="2521" mass="270477">MPMLALIPPDYFMEPSSSSGRGFVESSSRPWSPPGRPTVNTAILSQTSSASTPVERSPHPSAPNSSQSSPWLQQMALTSNGQTQAHSYVAHHTSPSLPRPSDLSNQTSPHSSVPNNDWGNVFSSPLDPSTFAALAASGVLGPPTPSIPSSLPSRSLRSPSEFSSSSRTHGPYSKDLNRSNQAQSGWGSIPSPYSVSPPVSQRVSPNHVRPHAGSASFGRRKSPIGGMDHFQGSDLSHERHSSLTSSSYGPNPPHPGFRGSLSLNVANGSPLDSYSQGFPSHPVDYHYTDHSRAGIPPSLWMSPNSTAPSSPNFSDPPFPSLNQLAIPPHLLPESLAGTSSSPSTYSTYADSSRSTAPTSASSPKSGRKFSDLFTDDLFPSRRPPSQDGPPSSFPSPVVSGSPDLKSSELSLDDVDPEKLAKDDPLATQVWKMYAKTKANLPHGQRMENLTWRMMALALKKKKEDEERGKSGEKVLQPETVPAAESSGRPPGPSSDASGGDSTERGRSKGKAKVRVVGFDGANQDGVEEDTTDEIPMDWRAISRSRSRVPMDWRPASRSRSRPPMAGLMAEQQNHFKFPSLSPPKSLSSTAKPIPLLSSSGRRSPPSSLAAHMGLAAVYESNAEHHPYPDVPPFSALNSPAGHPASLPSFGLHGFTRPSLSAAPSPEQRTFPKHVRKTSFDHTIAREGIFVGVSGRHQVNGKPLSPEKLLGTKRRADAPHAESMLRGDPVAVDAAGLTETHDVERNSPFPSSAFNFSFPPYDNYFDVPGGTGSMPNSLSHHLGHSLKQSLSDAGYSDIRHSLNGTYSPIDHSGEGLSAASAAASAAVAEGYAQLTVANMAGLDDPNLEYQHLLGMGMMYSSLDGHPSLGHPFTHVDPTQILPLDHAEGPYQSFHPSPSSDGWGNGLNSSSNASPEPYNTSNASTPPSVEGAPNGGGSRNVPRKIASTKRISQDATSRSGRKNTPELSAGISGSANKGAGEDGETSPTVCTNCQTTNTPLWRRDPEGQPLCNACGLFFKLHGVVRPLSLKTDVIKKRNRASGTPHSNSRKGGSSLPKLAASSTRPRSSTTGGMSSGLSGSRLSPTSRIGGSAAGGSVAMKRQRRTSAAAEMLSSSSRKDSGDSTGPSPRPSVPPSSFPGGLQPVGNKDPHGQPHRRSSRTELDFEQALRGEGTLSIKESLDIDTLGVLDTTNTSISCSPFSSPSPPPKVLYTGLQPATPTVVPPTPSPGSRPPAHPRDSSSSSSGAEIYYDAVEDTDLQTKRRSMYRSSGTASSPDLATLLRKSKAKESAAAAAAKDSRPAKTAHLPELVPNRLRTAEASSPNSRERQRFSTSSSATSHTTPSPHVTPASKGKTKASGLLSPGARSPDWVLTSPRSMSSMRIGDSGVSKSSKSSVRAKTTAFLGKMLGTSTTRERSRTFTSAPSGSYSAPPLFEAFPPPVPPLPKAHRQAYNTDDPDIFTSPSSSFDVQKPLPAIQRKDSYPDIEDTDEQSMVVIQQRARTPSPTATVTHDSSKTATITASRNKRRSMSVSDVDLKRVMTAVSSVTPLPSSGEETGWDTALNDLRDPSTPPRRPSSSGRSQSDMVVTSSDRRRPEPRSSASMPLTALTPSVTIQPAATEENEPSVHSPRTSLHTTPIRTRSGSGASSVAPFARVAGLRHGPRSPNRAAVTSLTYIPSPTRDANRLRVQHRSSASSSEPSLIPIRDEGRIFAGLSAVSQQDLTHNDLTLRRFASNRSPAKGEEETGDITNRGKDLAARCWAEDEEFLAKDKIAEWLGGLGLINKVALRHYIDFFDFTGLRLDNAFRRLCAKLYLKAETQQVDRILEEFARRFWEGNPTSIFGNASVVHAVTYSLLLLNTDLHVAELTSRMSRGQFVRNTLAAIQTQLQPGSTSDLTYDDWSSVRGGSDISDSAPNGGRTIKRSDSITSWSSVTREAIVSGLGTKAPSSGQLTTASTETSTNTSVQTPVNESAISVGSMHQEMREAKTSDNGSSPVVYDRNWENEMESMLKEIYSAVKSQQILQPIGSILMARSSTSSLSPHGTMLRNRSLRGQQQDRLTTLKRGSIRGLQSILSSQGGFSPYGNSNNLDGRASPAPSFATSDGVHASNVSFLTPTLGFASNLSHTIIREAQEDDSHSLRSDHSISTELSITDEELALLGPPWAKEGMLCRKQYWESIGKRAKSKAWMDVFVVIQKGELSMFVFGDHSLGSAAVVGGGNWLENANPVGTVLLAHSLAHALPPPGYNRQRPHCMVLTLANGGVYFFQAGTEELVNEWVSTCNYWAARQSKEPLAGGVSNMEYGWNRVLDPVTRARSISEDNFTHDTSDNVSVRSGRSGKSRFSKKDFATVRADKSPWGDRIFINDWKPPMPPSVPSNQDEEGQLEALQKHVTSLKLDLTQHNELRTPMNHLYTPRSTNAAKSMSNWEKRSQYILTEIVKYESYIDSLQAATSLRLKKRGEKALERALGGGPEEDQAASTKGKWKGQPDAETIEEGEEPSPSAMLDPSPSRTQFHRRELAEGEPECD</sequence>
<feature type="compositionally biased region" description="Low complexity" evidence="9">
    <location>
        <begin position="147"/>
        <end position="167"/>
    </location>
</feature>
<proteinExistence type="predicted"/>
<evidence type="ECO:0000256" key="8">
    <source>
        <dbReference type="PROSITE-ProRule" id="PRU00094"/>
    </source>
</evidence>
<dbReference type="InterPro" id="IPR013860">
    <property type="entry name" value="AreA_GATA"/>
</dbReference>
<feature type="compositionally biased region" description="Pro residues" evidence="9">
    <location>
        <begin position="1219"/>
        <end position="1231"/>
    </location>
</feature>
<organism evidence="12 13">
    <name type="scientific">Hermanssonia centrifuga</name>
    <dbReference type="NCBI Taxonomy" id="98765"/>
    <lineage>
        <taxon>Eukaryota</taxon>
        <taxon>Fungi</taxon>
        <taxon>Dikarya</taxon>
        <taxon>Basidiomycota</taxon>
        <taxon>Agaricomycotina</taxon>
        <taxon>Agaricomycetes</taxon>
        <taxon>Polyporales</taxon>
        <taxon>Meruliaceae</taxon>
        <taxon>Hermanssonia</taxon>
    </lineage>
</organism>
<dbReference type="SUPFAM" id="SSF57716">
    <property type="entry name" value="Glucocorticoid receptor-like (DNA-binding domain)"/>
    <property type="match status" value="1"/>
</dbReference>
<dbReference type="Pfam" id="PF01369">
    <property type="entry name" value="Sec7"/>
    <property type="match status" value="1"/>
</dbReference>
<dbReference type="InterPro" id="IPR023394">
    <property type="entry name" value="Sec7_C_sf"/>
</dbReference>